<organism evidence="3 4">
    <name type="scientific">Streptomyces parvus</name>
    <dbReference type="NCBI Taxonomy" id="66428"/>
    <lineage>
        <taxon>Bacteria</taxon>
        <taxon>Bacillati</taxon>
        <taxon>Actinomycetota</taxon>
        <taxon>Actinomycetes</taxon>
        <taxon>Kitasatosporales</taxon>
        <taxon>Streptomycetaceae</taxon>
        <taxon>Streptomyces</taxon>
    </lineage>
</organism>
<evidence type="ECO:0000313" key="3">
    <source>
        <dbReference type="EMBL" id="TYR62718.1"/>
    </source>
</evidence>
<dbReference type="SUPFAM" id="SSF54373">
    <property type="entry name" value="FAD-linked reductases, C-terminal domain"/>
    <property type="match status" value="1"/>
</dbReference>
<proteinExistence type="predicted"/>
<sequence length="362" mass="37848">MRTHDYILVGGGIVGACLAEELARTGASVAVMDAGQEAGHATRKAAGVAVPSLRYLDRTAFYQWLCTGRDRLEQDISRLQPEHGGFSVASPILRALRTVDVDAYGDRLNAAGAGRWVDSADLPTVAPGMKLPADRHYLLDPHGLMVDGGRYLLAVRSQCLAAGVAWHQNTTVRSLTESASGVEAVTDNGTFHADRAILTTGAWTGGPLGPGLPVFPQRGQLVQLETAEKLPCIFSSAFYLAPGVDGRVIVGATEEDAGFDERCTAGGIGRLLMFAGAALPALADAAPAELRAGLRPATRSGFPLAGRIPGRTRTYVAAGHAGHGLLSARISAEGMKAGLTADDWDALPEEFCPTVGERGRAA</sequence>
<dbReference type="PANTHER" id="PTHR13847">
    <property type="entry name" value="SARCOSINE DEHYDROGENASE-RELATED"/>
    <property type="match status" value="1"/>
</dbReference>
<keyword evidence="4" id="KW-1185">Reference proteome</keyword>
<keyword evidence="1" id="KW-0560">Oxidoreductase</keyword>
<dbReference type="GO" id="GO:0005737">
    <property type="term" value="C:cytoplasm"/>
    <property type="evidence" value="ECO:0007669"/>
    <property type="project" value="TreeGrafter"/>
</dbReference>
<comment type="caution">
    <text evidence="3">The sequence shown here is derived from an EMBL/GenBank/DDBJ whole genome shotgun (WGS) entry which is preliminary data.</text>
</comment>
<dbReference type="AlphaFoldDB" id="A0A5D4JC11"/>
<dbReference type="EMBL" id="VSZQ01000093">
    <property type="protein sequence ID" value="TYR62718.1"/>
    <property type="molecule type" value="Genomic_DNA"/>
</dbReference>
<reference evidence="3 4" key="1">
    <citation type="submission" date="2019-08" db="EMBL/GenBank/DDBJ databases">
        <title>Draft genome for granaticin producer strain Streptomyces parvus C05.</title>
        <authorList>
            <person name="Gonzalez-Pimentel J.L."/>
        </authorList>
    </citation>
    <scope>NUCLEOTIDE SEQUENCE [LARGE SCALE GENOMIC DNA]</scope>
    <source>
        <strain evidence="3 4">C05</strain>
    </source>
</reference>
<dbReference type="PANTHER" id="PTHR13847:SF289">
    <property type="entry name" value="GLYCINE OXIDASE"/>
    <property type="match status" value="1"/>
</dbReference>
<feature type="domain" description="FAD dependent oxidoreductase" evidence="2">
    <location>
        <begin position="5"/>
        <end position="333"/>
    </location>
</feature>
<dbReference type="SUPFAM" id="SSF51905">
    <property type="entry name" value="FAD/NAD(P)-binding domain"/>
    <property type="match status" value="1"/>
</dbReference>
<accession>A0A5D4JC11</accession>
<dbReference type="PROSITE" id="PS51257">
    <property type="entry name" value="PROKAR_LIPOPROTEIN"/>
    <property type="match status" value="1"/>
</dbReference>
<evidence type="ECO:0000259" key="2">
    <source>
        <dbReference type="Pfam" id="PF01266"/>
    </source>
</evidence>
<evidence type="ECO:0000256" key="1">
    <source>
        <dbReference type="ARBA" id="ARBA00023002"/>
    </source>
</evidence>
<dbReference type="InterPro" id="IPR006076">
    <property type="entry name" value="FAD-dep_OxRdtase"/>
</dbReference>
<dbReference type="RefSeq" id="WP_148903187.1">
    <property type="nucleotide sequence ID" value="NZ_VSZQ01000093.1"/>
</dbReference>
<dbReference type="Proteomes" id="UP000323242">
    <property type="component" value="Unassembled WGS sequence"/>
</dbReference>
<dbReference type="Pfam" id="PF01266">
    <property type="entry name" value="DAO"/>
    <property type="match status" value="1"/>
</dbReference>
<gene>
    <name evidence="3" type="ORF">FY004_18350</name>
</gene>
<evidence type="ECO:0000313" key="4">
    <source>
        <dbReference type="Proteomes" id="UP000323242"/>
    </source>
</evidence>
<protein>
    <submittedName>
        <fullName evidence="3">FAD-binding oxidoreductase</fullName>
    </submittedName>
</protein>
<name>A0A5D4JC11_9ACTN</name>
<dbReference type="InterPro" id="IPR036188">
    <property type="entry name" value="FAD/NAD-bd_sf"/>
</dbReference>
<dbReference type="Gene3D" id="3.50.50.60">
    <property type="entry name" value="FAD/NAD(P)-binding domain"/>
    <property type="match status" value="1"/>
</dbReference>
<dbReference type="Gene3D" id="3.30.9.10">
    <property type="entry name" value="D-Amino Acid Oxidase, subunit A, domain 2"/>
    <property type="match status" value="1"/>
</dbReference>
<dbReference type="GO" id="GO:0016491">
    <property type="term" value="F:oxidoreductase activity"/>
    <property type="evidence" value="ECO:0007669"/>
    <property type="project" value="UniProtKB-KW"/>
</dbReference>